<dbReference type="AlphaFoldDB" id="A0A8S1GRT1"/>
<dbReference type="Pfam" id="PF02104">
    <property type="entry name" value="SURF1"/>
    <property type="match status" value="1"/>
</dbReference>
<keyword evidence="8" id="KW-1185">Reference proteome</keyword>
<comment type="subcellular location">
    <subcellularLocation>
        <location evidence="1">Membrane</location>
    </subcellularLocation>
    <subcellularLocation>
        <location evidence="6">Mitochondrion inner membrane</location>
        <topology evidence="6">Multi-pass membrane protein</topology>
    </subcellularLocation>
</comment>
<evidence type="ECO:0000256" key="3">
    <source>
        <dbReference type="ARBA" id="ARBA00022692"/>
    </source>
</evidence>
<dbReference type="PANTHER" id="PTHR23427">
    <property type="entry name" value="SURFEIT LOCUS PROTEIN"/>
    <property type="match status" value="1"/>
</dbReference>
<organism evidence="7 8">
    <name type="scientific">Caenorhabditis auriculariae</name>
    <dbReference type="NCBI Taxonomy" id="2777116"/>
    <lineage>
        <taxon>Eukaryota</taxon>
        <taxon>Metazoa</taxon>
        <taxon>Ecdysozoa</taxon>
        <taxon>Nematoda</taxon>
        <taxon>Chromadorea</taxon>
        <taxon>Rhabditida</taxon>
        <taxon>Rhabditina</taxon>
        <taxon>Rhabditomorpha</taxon>
        <taxon>Rhabditoidea</taxon>
        <taxon>Rhabditidae</taxon>
        <taxon>Peloderinae</taxon>
        <taxon>Caenorhabditis</taxon>
    </lineage>
</organism>
<dbReference type="CDD" id="cd06662">
    <property type="entry name" value="SURF1"/>
    <property type="match status" value="1"/>
</dbReference>
<evidence type="ECO:0000256" key="2">
    <source>
        <dbReference type="ARBA" id="ARBA00007165"/>
    </source>
</evidence>
<dbReference type="EMBL" id="CAJGYM010000003">
    <property type="protein sequence ID" value="CAD6185641.1"/>
    <property type="molecule type" value="Genomic_DNA"/>
</dbReference>
<dbReference type="GO" id="GO:0033617">
    <property type="term" value="P:mitochondrial respiratory chain complex IV assembly"/>
    <property type="evidence" value="ECO:0007669"/>
    <property type="project" value="TreeGrafter"/>
</dbReference>
<keyword evidence="5 6" id="KW-0472">Membrane</keyword>
<keyword evidence="3 6" id="KW-0812">Transmembrane</keyword>
<evidence type="ECO:0000256" key="5">
    <source>
        <dbReference type="ARBA" id="ARBA00023136"/>
    </source>
</evidence>
<gene>
    <name evidence="7" type="ORF">CAUJ_LOCUS1560</name>
</gene>
<dbReference type="OrthoDB" id="10040024at2759"/>
<keyword evidence="6" id="KW-0999">Mitochondrion inner membrane</keyword>
<comment type="similarity">
    <text evidence="2 6">Belongs to the SURF1 family.</text>
</comment>
<evidence type="ECO:0000256" key="6">
    <source>
        <dbReference type="RuleBase" id="RU363076"/>
    </source>
</evidence>
<dbReference type="PANTHER" id="PTHR23427:SF2">
    <property type="entry name" value="SURFEIT LOCUS PROTEIN 1"/>
    <property type="match status" value="1"/>
</dbReference>
<feature type="transmembrane region" description="Helical" evidence="6">
    <location>
        <begin position="54"/>
        <end position="79"/>
    </location>
</feature>
<protein>
    <recommendedName>
        <fullName evidence="6">SURF1-like protein</fullName>
    </recommendedName>
</protein>
<sequence>MLRLIVLRKNSATTFSTTFSIMEAEKRPIRHESLVLELGARSSKQGNQKQKKRIHWSVGSAAMLVLPTFAFSLGCWQVYRLRWKLNLLESLEARLDQAAVPLPTPLDRETLKSLEYCRVRVSGTFLHDREFIISPRGRFDPGQTTSASTGSLLSENDLSSHGGHIITPFRLESSGEVILVNRGWVPQFLFDPEARTKTQPRGVVFFDAIVRKTEKRPQFVGQNIPERGVWYYRDLEQMAKTYGTLPVWVDAAFESTIPGGPIGGQTNVNIRNEHLQYLLTWFSLTAVTLAMWLHRFRR</sequence>
<name>A0A8S1GRT1_9PELO</name>
<evidence type="ECO:0000313" key="7">
    <source>
        <dbReference type="EMBL" id="CAD6185641.1"/>
    </source>
</evidence>
<comment type="caution">
    <text evidence="7">The sequence shown here is derived from an EMBL/GenBank/DDBJ whole genome shotgun (WGS) entry which is preliminary data.</text>
</comment>
<evidence type="ECO:0000313" key="8">
    <source>
        <dbReference type="Proteomes" id="UP000835052"/>
    </source>
</evidence>
<accession>A0A8S1GRT1</accession>
<comment type="function">
    <text evidence="6">Probably involved in the biogenesis of the COX complex.</text>
</comment>
<dbReference type="Proteomes" id="UP000835052">
    <property type="component" value="Unassembled WGS sequence"/>
</dbReference>
<proteinExistence type="inferred from homology"/>
<dbReference type="PROSITE" id="PS50895">
    <property type="entry name" value="SURF1"/>
    <property type="match status" value="1"/>
</dbReference>
<dbReference type="GO" id="GO:0005743">
    <property type="term" value="C:mitochondrial inner membrane"/>
    <property type="evidence" value="ECO:0007669"/>
    <property type="project" value="UniProtKB-SubCell"/>
</dbReference>
<reference evidence="7" key="1">
    <citation type="submission" date="2020-10" db="EMBL/GenBank/DDBJ databases">
        <authorList>
            <person name="Kikuchi T."/>
        </authorList>
    </citation>
    <scope>NUCLEOTIDE SEQUENCE</scope>
    <source>
        <strain evidence="7">NKZ352</strain>
    </source>
</reference>
<keyword evidence="4 6" id="KW-1133">Transmembrane helix</keyword>
<evidence type="ECO:0000256" key="4">
    <source>
        <dbReference type="ARBA" id="ARBA00022989"/>
    </source>
</evidence>
<dbReference type="InterPro" id="IPR045214">
    <property type="entry name" value="Surf1/Surf4"/>
</dbReference>
<keyword evidence="6" id="KW-0496">Mitochondrion</keyword>
<dbReference type="InterPro" id="IPR002994">
    <property type="entry name" value="Surf1/Shy1"/>
</dbReference>
<feature type="transmembrane region" description="Helical" evidence="6">
    <location>
        <begin position="275"/>
        <end position="293"/>
    </location>
</feature>
<evidence type="ECO:0000256" key="1">
    <source>
        <dbReference type="ARBA" id="ARBA00004370"/>
    </source>
</evidence>